<evidence type="ECO:0000256" key="4">
    <source>
        <dbReference type="PROSITE-ProRule" id="PRU10040"/>
    </source>
</evidence>
<dbReference type="GO" id="GO:0030599">
    <property type="term" value="F:pectinesterase activity"/>
    <property type="evidence" value="ECO:0007669"/>
    <property type="project" value="UniProtKB-UniRule"/>
</dbReference>
<dbReference type="InterPro" id="IPR000070">
    <property type="entry name" value="Pectinesterase_cat"/>
</dbReference>
<keyword evidence="3 5" id="KW-0063">Aspartyl esterase</keyword>
<feature type="active site" evidence="4">
    <location>
        <position position="107"/>
    </location>
</feature>
<accession>A0A6A2ZNU5</accession>
<reference evidence="7" key="1">
    <citation type="submission" date="2019-09" db="EMBL/GenBank/DDBJ databases">
        <title>Draft genome information of white flower Hibiscus syriacus.</title>
        <authorList>
            <person name="Kim Y.-M."/>
        </authorList>
    </citation>
    <scope>NUCLEOTIDE SEQUENCE [LARGE SCALE GENOMIC DNA]</scope>
    <source>
        <strain evidence="7">YM2019G1</strain>
    </source>
</reference>
<organism evidence="7 8">
    <name type="scientific">Hibiscus syriacus</name>
    <name type="common">Rose of Sharon</name>
    <dbReference type="NCBI Taxonomy" id="106335"/>
    <lineage>
        <taxon>Eukaryota</taxon>
        <taxon>Viridiplantae</taxon>
        <taxon>Streptophyta</taxon>
        <taxon>Embryophyta</taxon>
        <taxon>Tracheophyta</taxon>
        <taxon>Spermatophyta</taxon>
        <taxon>Magnoliopsida</taxon>
        <taxon>eudicotyledons</taxon>
        <taxon>Gunneridae</taxon>
        <taxon>Pentapetalae</taxon>
        <taxon>rosids</taxon>
        <taxon>malvids</taxon>
        <taxon>Malvales</taxon>
        <taxon>Malvaceae</taxon>
        <taxon>Malvoideae</taxon>
        <taxon>Hibiscus</taxon>
    </lineage>
</organism>
<dbReference type="EC" id="3.1.1.11" evidence="5"/>
<protein>
    <recommendedName>
        <fullName evidence="5">Pectinesterase</fullName>
        <ecNumber evidence="5">3.1.1.11</ecNumber>
    </recommendedName>
</protein>
<evidence type="ECO:0000256" key="2">
    <source>
        <dbReference type="ARBA" id="ARBA00022801"/>
    </source>
</evidence>
<dbReference type="InterPro" id="IPR011050">
    <property type="entry name" value="Pectin_lyase_fold/virulence"/>
</dbReference>
<dbReference type="PANTHER" id="PTHR31707">
    <property type="entry name" value="PECTINESTERASE"/>
    <property type="match status" value="1"/>
</dbReference>
<dbReference type="GO" id="GO:0045490">
    <property type="term" value="P:pectin catabolic process"/>
    <property type="evidence" value="ECO:0007669"/>
    <property type="project" value="UniProtKB-UniRule"/>
</dbReference>
<sequence length="240" mass="26178">MVHNAKTPGAQVRLEAKNGPASKLLESKMVQEILPPLLKEYHMLQATVLADFESNMSHDDGLRTIKTATVEINGDGFVASGDTFQNVAGPEKKQAVALECEIYGTVDFIFGDATAVFQRCNIFARKPLEGQSNTVTAEGRNVSTTPGGFVIQNCMIRATSELIASEYPVETYLGVSILEDGWSMITEARAYAEYDNRGPVLKFINGDTWIPPTGAPYNPNLDDDAWIPVTVSPYDANIIN</sequence>
<evidence type="ECO:0000256" key="5">
    <source>
        <dbReference type="RuleBase" id="RU000589"/>
    </source>
</evidence>
<dbReference type="AlphaFoldDB" id="A0A6A2ZNU5"/>
<feature type="domain" description="Pectinesterase catalytic" evidence="6">
    <location>
        <begin position="99"/>
        <end position="174"/>
    </location>
</feature>
<keyword evidence="2 5" id="KW-0378">Hydrolase</keyword>
<evidence type="ECO:0000256" key="3">
    <source>
        <dbReference type="ARBA" id="ARBA00023085"/>
    </source>
</evidence>
<evidence type="ECO:0000256" key="1">
    <source>
        <dbReference type="ARBA" id="ARBA00005184"/>
    </source>
</evidence>
<dbReference type="InterPro" id="IPR012334">
    <property type="entry name" value="Pectin_lyas_fold"/>
</dbReference>
<name>A0A6A2ZNU5_HIBSY</name>
<comment type="catalytic activity">
    <reaction evidence="5">
        <text>[(1-&gt;4)-alpha-D-galacturonosyl methyl ester](n) + n H2O = [(1-&gt;4)-alpha-D-galacturonosyl](n) + n methanol + n H(+)</text>
        <dbReference type="Rhea" id="RHEA:22380"/>
        <dbReference type="Rhea" id="RHEA-COMP:14570"/>
        <dbReference type="Rhea" id="RHEA-COMP:14573"/>
        <dbReference type="ChEBI" id="CHEBI:15377"/>
        <dbReference type="ChEBI" id="CHEBI:15378"/>
        <dbReference type="ChEBI" id="CHEBI:17790"/>
        <dbReference type="ChEBI" id="CHEBI:140522"/>
        <dbReference type="ChEBI" id="CHEBI:140523"/>
        <dbReference type="EC" id="3.1.1.11"/>
    </reaction>
</comment>
<evidence type="ECO:0000313" key="7">
    <source>
        <dbReference type="EMBL" id="KAE8693701.1"/>
    </source>
</evidence>
<dbReference type="InterPro" id="IPR033131">
    <property type="entry name" value="Pectinesterase_Asp_AS"/>
</dbReference>
<dbReference type="UniPathway" id="UPA00545">
    <property type="reaction ID" value="UER00823"/>
</dbReference>
<evidence type="ECO:0000313" key="8">
    <source>
        <dbReference type="Proteomes" id="UP000436088"/>
    </source>
</evidence>
<dbReference type="Proteomes" id="UP000436088">
    <property type="component" value="Unassembled WGS sequence"/>
</dbReference>
<gene>
    <name evidence="7" type="ORF">F3Y22_tig00110794pilonHSYRG00107</name>
</gene>
<dbReference type="SUPFAM" id="SSF51126">
    <property type="entry name" value="Pectin lyase-like"/>
    <property type="match status" value="1"/>
</dbReference>
<comment type="pathway">
    <text evidence="1 5">Glycan metabolism; pectin degradation; 2-dehydro-3-deoxy-D-gluconate from pectin: step 1/5.</text>
</comment>
<dbReference type="PROSITE" id="PS00503">
    <property type="entry name" value="PECTINESTERASE_2"/>
    <property type="match status" value="1"/>
</dbReference>
<comment type="caution">
    <text evidence="7">The sequence shown here is derived from an EMBL/GenBank/DDBJ whole genome shotgun (WGS) entry which is preliminary data.</text>
</comment>
<dbReference type="Gene3D" id="2.160.20.10">
    <property type="entry name" value="Single-stranded right-handed beta-helix, Pectin lyase-like"/>
    <property type="match status" value="2"/>
</dbReference>
<dbReference type="EMBL" id="VEPZ02001114">
    <property type="protein sequence ID" value="KAE8693701.1"/>
    <property type="molecule type" value="Genomic_DNA"/>
</dbReference>
<dbReference type="GO" id="GO:0042545">
    <property type="term" value="P:cell wall modification"/>
    <property type="evidence" value="ECO:0007669"/>
    <property type="project" value="UniProtKB-UniRule"/>
</dbReference>
<keyword evidence="8" id="KW-1185">Reference proteome</keyword>
<evidence type="ECO:0000259" key="6">
    <source>
        <dbReference type="Pfam" id="PF01095"/>
    </source>
</evidence>
<feature type="domain" description="Pectinesterase catalytic" evidence="6">
    <location>
        <begin position="55"/>
        <end position="98"/>
    </location>
</feature>
<dbReference type="Pfam" id="PF01095">
    <property type="entry name" value="Pectinesterase"/>
    <property type="match status" value="2"/>
</dbReference>
<proteinExistence type="predicted"/>